<dbReference type="OrthoDB" id="9785911at2"/>
<dbReference type="PANTHER" id="PTHR36174:SF1">
    <property type="entry name" value="LIPID II:GLYCINE GLYCYLTRANSFERASE"/>
    <property type="match status" value="1"/>
</dbReference>
<evidence type="ECO:0000313" key="7">
    <source>
        <dbReference type="EMBL" id="GCE08817.1"/>
    </source>
</evidence>
<keyword evidence="3" id="KW-0133">Cell shape</keyword>
<dbReference type="RefSeq" id="WP_126601301.1">
    <property type="nucleotide sequence ID" value="NZ_BIFQ01000002.1"/>
</dbReference>
<keyword evidence="2" id="KW-0808">Transferase</keyword>
<dbReference type="PROSITE" id="PS51191">
    <property type="entry name" value="FEMABX"/>
    <property type="match status" value="1"/>
</dbReference>
<dbReference type="GO" id="GO:0008360">
    <property type="term" value="P:regulation of cell shape"/>
    <property type="evidence" value="ECO:0007669"/>
    <property type="project" value="UniProtKB-KW"/>
</dbReference>
<evidence type="ECO:0008006" key="9">
    <source>
        <dbReference type="Google" id="ProtNLM"/>
    </source>
</evidence>
<evidence type="ECO:0000256" key="3">
    <source>
        <dbReference type="ARBA" id="ARBA00022960"/>
    </source>
</evidence>
<dbReference type="EMBL" id="BIFQ01000002">
    <property type="protein sequence ID" value="GCE08817.1"/>
    <property type="molecule type" value="Genomic_DNA"/>
</dbReference>
<dbReference type="GO" id="GO:0009252">
    <property type="term" value="P:peptidoglycan biosynthetic process"/>
    <property type="evidence" value="ECO:0007669"/>
    <property type="project" value="UniProtKB-KW"/>
</dbReference>
<accession>A0A401ZPL7</accession>
<dbReference type="Pfam" id="PF02388">
    <property type="entry name" value="FemAB"/>
    <property type="match status" value="2"/>
</dbReference>
<dbReference type="Gene3D" id="3.40.630.30">
    <property type="match status" value="1"/>
</dbReference>
<keyword evidence="8" id="KW-1185">Reference proteome</keyword>
<proteinExistence type="inferred from homology"/>
<dbReference type="InterPro" id="IPR016181">
    <property type="entry name" value="Acyl_CoA_acyltransferase"/>
</dbReference>
<evidence type="ECO:0000256" key="6">
    <source>
        <dbReference type="ARBA" id="ARBA00023316"/>
    </source>
</evidence>
<comment type="caution">
    <text evidence="7">The sequence shown here is derived from an EMBL/GenBank/DDBJ whole genome shotgun (WGS) entry which is preliminary data.</text>
</comment>
<dbReference type="GO" id="GO:0071555">
    <property type="term" value="P:cell wall organization"/>
    <property type="evidence" value="ECO:0007669"/>
    <property type="project" value="UniProtKB-KW"/>
</dbReference>
<dbReference type="SUPFAM" id="SSF55729">
    <property type="entry name" value="Acyl-CoA N-acyltransferases (Nat)"/>
    <property type="match status" value="1"/>
</dbReference>
<dbReference type="PANTHER" id="PTHR36174">
    <property type="entry name" value="LIPID II:GLYCINE GLYCYLTRANSFERASE"/>
    <property type="match status" value="1"/>
</dbReference>
<dbReference type="InterPro" id="IPR050644">
    <property type="entry name" value="PG_Glycine_Bridge_Synth"/>
</dbReference>
<organism evidence="7 8">
    <name type="scientific">Dictyobacter aurantiacus</name>
    <dbReference type="NCBI Taxonomy" id="1936993"/>
    <lineage>
        <taxon>Bacteria</taxon>
        <taxon>Bacillati</taxon>
        <taxon>Chloroflexota</taxon>
        <taxon>Ktedonobacteria</taxon>
        <taxon>Ktedonobacterales</taxon>
        <taxon>Dictyobacteraceae</taxon>
        <taxon>Dictyobacter</taxon>
    </lineage>
</organism>
<sequence length="232" mass="27525">MVYEELLANFKTTWRQNVRSSQRKGVTIREATSDADFDTYYHILSLTGEREDFFIHSKDYHKEMYTRYKQKEQAVILLAEHEGDVTAAKMLIKMGDWCWDMFGGSSNHKRNLRATYLIQYHCFLWAKEQGCSFFDFRAIPNVLKPGEEMWGVYEFKKGFGGFSRMIINTQDYIYRPLPYRVWNLLLDMRRARRRKERSQIEIERAARTAIRASRVQKHIQGSDGVRHAIRGS</sequence>
<dbReference type="InterPro" id="IPR003447">
    <property type="entry name" value="FEMABX"/>
</dbReference>
<protein>
    <recommendedName>
        <fullName evidence="9">BioF2-like acetyltransferase domain-containing protein</fullName>
    </recommendedName>
</protein>
<keyword evidence="6" id="KW-0961">Cell wall biogenesis/degradation</keyword>
<evidence type="ECO:0000256" key="2">
    <source>
        <dbReference type="ARBA" id="ARBA00022679"/>
    </source>
</evidence>
<evidence type="ECO:0000313" key="8">
    <source>
        <dbReference type="Proteomes" id="UP000287224"/>
    </source>
</evidence>
<reference evidence="8" key="1">
    <citation type="submission" date="2018-12" db="EMBL/GenBank/DDBJ databases">
        <title>Tengunoibacter tsumagoiensis gen. nov., sp. nov., Dictyobacter kobayashii sp. nov., D. alpinus sp. nov., and D. joshuensis sp. nov. and description of Dictyobacteraceae fam. nov. within the order Ktedonobacterales isolated from Tengu-no-mugimeshi.</title>
        <authorList>
            <person name="Wang C.M."/>
            <person name="Zheng Y."/>
            <person name="Sakai Y."/>
            <person name="Toyoda A."/>
            <person name="Minakuchi Y."/>
            <person name="Abe K."/>
            <person name="Yokota A."/>
            <person name="Yabe S."/>
        </authorList>
    </citation>
    <scope>NUCLEOTIDE SEQUENCE [LARGE SCALE GENOMIC DNA]</scope>
    <source>
        <strain evidence="8">S-27</strain>
    </source>
</reference>
<comment type="similarity">
    <text evidence="1">Belongs to the FemABX family.</text>
</comment>
<gene>
    <name evidence="7" type="ORF">KDAU_61460</name>
</gene>
<dbReference type="Proteomes" id="UP000287224">
    <property type="component" value="Unassembled WGS sequence"/>
</dbReference>
<dbReference type="AlphaFoldDB" id="A0A401ZPL7"/>
<name>A0A401ZPL7_9CHLR</name>
<keyword evidence="5" id="KW-0012">Acyltransferase</keyword>
<evidence type="ECO:0000256" key="4">
    <source>
        <dbReference type="ARBA" id="ARBA00022984"/>
    </source>
</evidence>
<keyword evidence="4" id="KW-0573">Peptidoglycan synthesis</keyword>
<evidence type="ECO:0000256" key="5">
    <source>
        <dbReference type="ARBA" id="ARBA00023315"/>
    </source>
</evidence>
<dbReference type="GO" id="GO:0016755">
    <property type="term" value="F:aminoacyltransferase activity"/>
    <property type="evidence" value="ECO:0007669"/>
    <property type="project" value="InterPro"/>
</dbReference>
<evidence type="ECO:0000256" key="1">
    <source>
        <dbReference type="ARBA" id="ARBA00009943"/>
    </source>
</evidence>